<protein>
    <recommendedName>
        <fullName evidence="3">DUF1983 domain-containing protein</fullName>
    </recommendedName>
</protein>
<gene>
    <name evidence="1" type="ORF">AVM11_03510</name>
</gene>
<sequence>MTAVVAVEAAPWDAATGAAVPVRLAGGGQRHHTWKGGTDWRGGIVSVPLAQAALGFDRDGFTGGAIATTAALGFMPSMASTAAFLAALMWEDAPITVSVGDDAAGEPVLTPLIAGTVAGYRIGGGRFEFTLSDMAAGLAKPLVTATFAGTGGIEGDAAAIGRLKRRSWGVCANVEGRILLAAHNIWEFGDPARPLTGFGAVRDRGRAGPLVVVGWVGSIADTLAALKAAAPPAGGAAVAPAIACVKWWTQPSGPLTADLLGETGDGYVETVAAIAARIAAAAGVTRVADLAAFVAARPHPAGLHAGEASESAAAMLDRLLLRTSLAWGVSPAGVLQLRSIAFADPVETIRFASVERVGGFAPVTALSIGYAHNHRPHTDAEISAAVLAGDVTYADGTPVEALKPAEAGATNSADPQSAFGGKKVIDALQVMERVPVIAADVSDLRDARIRLDTAVAGLRSDTDAAGVAIGALDDAVAGGAAARRQMEQDAGRLSAASLQLLLIADGLIQRLRDAGIAIDPNTGVVRIYAVDALAERQRSAEITLDAQAALIRSKASSSEVDEKILKAVLNPEQVAQLEPLVARLAAIEVAQDGIRAELRTKAELVELSRAVARLTTAEQAISATDALVRTKVAQTEFDQALFRIASAEQTLQAYGDVSRLSLELRQARADNRESGAGLLAAVLAGNDAAVRQISAQADLRQELYASITGVGDALTLEVRARTLLAATVGDLDARSVQDRQLLIRADAVLAQDIDGLRAASDSQAGEIATLRKTSVDTIGGITLLGTTLRQQVRRAGEADGATLAGVLAGDEAARRIATGLAEVQTQLTATLVAGFSAAAAERLALRAQIDAADARYTREVRATADRFKSVTQAITALETEYGRQSADLVATRADIADLARTTSAADKATSELITGLRAIVNDPATGLGKTRAELAALTDAVATQNTAAVRRLETLEASVNDPATGLAKTRAALADLAKAFSDELSANAESLREVRASIGTATKEVAAQAEQARSAGETRLRTDIADKYEHTMDAIDSANALRDAGDAANRSAIGQVDSRVTDVARAQASDKAALSESIKQVSTTVGGHTTTIDFLLRSLDGKEAVAQLTINANGKITGFVINGQQSVFAVAADKFIVGNSQIFEIDTTTGQTVVNAIKAGIITAREIAAGAVQQTVFSVTDADIVIQYG</sequence>
<evidence type="ECO:0008006" key="3">
    <source>
        <dbReference type="Google" id="ProtNLM"/>
    </source>
</evidence>
<dbReference type="OrthoDB" id="7172230at2"/>
<dbReference type="Proteomes" id="UP000078460">
    <property type="component" value="Unassembled WGS sequence"/>
</dbReference>
<dbReference type="STRING" id="621456.BJP26_03320"/>
<dbReference type="RefSeq" id="WP_026189059.1">
    <property type="nucleotide sequence ID" value="NZ_LQCK02000012.1"/>
</dbReference>
<reference evidence="1" key="1">
    <citation type="submission" date="2016-03" db="EMBL/GenBank/DDBJ databases">
        <title>Sphingomonas melonis TY, whole genome shotgun sequencing.</title>
        <authorList>
            <person name="Wang H."/>
            <person name="Zhu P."/>
        </authorList>
    </citation>
    <scope>NUCLEOTIDE SEQUENCE [LARGE SCALE GENOMIC DNA]</scope>
    <source>
        <strain evidence="1">TY</strain>
    </source>
</reference>
<comment type="caution">
    <text evidence="1">The sequence shown here is derived from an EMBL/GenBank/DDBJ whole genome shotgun (WGS) entry which is preliminary data.</text>
</comment>
<dbReference type="EMBL" id="LQCK02000012">
    <property type="protein sequence ID" value="KZB95355.1"/>
    <property type="molecule type" value="Genomic_DNA"/>
</dbReference>
<accession>A0A175Y4J7</accession>
<keyword evidence="2" id="KW-1185">Reference proteome</keyword>
<organism evidence="1 2">
    <name type="scientific">Sphingomonas melonis TY</name>
    <dbReference type="NCBI Taxonomy" id="621456"/>
    <lineage>
        <taxon>Bacteria</taxon>
        <taxon>Pseudomonadati</taxon>
        <taxon>Pseudomonadota</taxon>
        <taxon>Alphaproteobacteria</taxon>
        <taxon>Sphingomonadales</taxon>
        <taxon>Sphingomonadaceae</taxon>
        <taxon>Sphingomonas</taxon>
    </lineage>
</organism>
<evidence type="ECO:0000313" key="2">
    <source>
        <dbReference type="Proteomes" id="UP000078460"/>
    </source>
</evidence>
<dbReference type="GeneID" id="93797028"/>
<dbReference type="AlphaFoldDB" id="A0A175Y4J7"/>
<name>A0A175Y4J7_9SPHN</name>
<proteinExistence type="predicted"/>
<evidence type="ECO:0000313" key="1">
    <source>
        <dbReference type="EMBL" id="KZB95355.1"/>
    </source>
</evidence>